<reference evidence="1" key="1">
    <citation type="journal article" date="2018" name="Genome Biol. Evol.">
        <title>Genomics and development of Lentinus tigrinus, a white-rot wood-decaying mushroom with dimorphic fruiting bodies.</title>
        <authorList>
            <person name="Wu B."/>
            <person name="Xu Z."/>
            <person name="Knudson A."/>
            <person name="Carlson A."/>
            <person name="Chen N."/>
            <person name="Kovaka S."/>
            <person name="LaButti K."/>
            <person name="Lipzen A."/>
            <person name="Pennachio C."/>
            <person name="Riley R."/>
            <person name="Schakwitz W."/>
            <person name="Umezawa K."/>
            <person name="Ohm R.A."/>
            <person name="Grigoriev I.V."/>
            <person name="Nagy L.G."/>
            <person name="Gibbons J."/>
            <person name="Hibbett D."/>
        </authorList>
    </citation>
    <scope>NUCLEOTIDE SEQUENCE [LARGE SCALE GENOMIC DNA]</scope>
    <source>
        <strain evidence="1">ALCF2SS1-6</strain>
    </source>
</reference>
<evidence type="ECO:0000313" key="1">
    <source>
        <dbReference type="EMBL" id="RPD62197.1"/>
    </source>
</evidence>
<name>A0A5C2SG05_9APHY</name>
<dbReference type="OrthoDB" id="3236701at2759"/>
<organism evidence="1 2">
    <name type="scientific">Lentinus tigrinus ALCF2SS1-6</name>
    <dbReference type="NCBI Taxonomy" id="1328759"/>
    <lineage>
        <taxon>Eukaryota</taxon>
        <taxon>Fungi</taxon>
        <taxon>Dikarya</taxon>
        <taxon>Basidiomycota</taxon>
        <taxon>Agaricomycotina</taxon>
        <taxon>Agaricomycetes</taxon>
        <taxon>Polyporales</taxon>
        <taxon>Polyporaceae</taxon>
        <taxon>Lentinus</taxon>
    </lineage>
</organism>
<proteinExistence type="predicted"/>
<sequence>MLLLSRSLPRLPRLSSLGGVVRRCQSNAAHPGLATPKEFKVVLDQETLYIDQDLAEALGWNPATRNSVPLTLHGWAPAYFAIARTGSDSEQLAKRTVESGGDSNVQKVLEYLKDR</sequence>
<keyword evidence="2" id="KW-1185">Reference proteome</keyword>
<dbReference type="EMBL" id="ML122259">
    <property type="protein sequence ID" value="RPD62197.1"/>
    <property type="molecule type" value="Genomic_DNA"/>
</dbReference>
<evidence type="ECO:0000313" key="2">
    <source>
        <dbReference type="Proteomes" id="UP000313359"/>
    </source>
</evidence>
<dbReference type="Proteomes" id="UP000313359">
    <property type="component" value="Unassembled WGS sequence"/>
</dbReference>
<gene>
    <name evidence="1" type="ORF">L227DRAFT_651765</name>
</gene>
<accession>A0A5C2SG05</accession>
<dbReference type="AlphaFoldDB" id="A0A5C2SG05"/>
<protein>
    <submittedName>
        <fullName evidence="1">Uncharacterized protein</fullName>
    </submittedName>
</protein>